<evidence type="ECO:0000313" key="3">
    <source>
        <dbReference type="EMBL" id="NMD85368.1"/>
    </source>
</evidence>
<evidence type="ECO:0000256" key="1">
    <source>
        <dbReference type="ARBA" id="ARBA00004196"/>
    </source>
</evidence>
<comment type="caution">
    <text evidence="3">The sequence shown here is derived from an EMBL/GenBank/DDBJ whole genome shotgun (WGS) entry which is preliminary data.</text>
</comment>
<evidence type="ECO:0000259" key="2">
    <source>
        <dbReference type="Pfam" id="PF07940"/>
    </source>
</evidence>
<evidence type="ECO:0000313" key="4">
    <source>
        <dbReference type="Proteomes" id="UP000576225"/>
    </source>
</evidence>
<proteinExistence type="predicted"/>
<sequence length="576" mass="65248">MELLLHSYQAFPAISERAAWEKVRAVPENQAFIGEIFREAEEAMTSPVPPCSAIKFMEFNRTGNRSNYEKEYFRRRSRLLALVLAEGLEYKGRYTDMIIEYLCAISAEYTWAIPAHTAQKDVLPYFEREEIDLFSAETSHLVAQTLALMEKELAAVSPNLVKRLKKQVADRAIVPVETSLERYWWRDLTSNWNPWICSNLLGAANVLLADDPARLTAYAQKLTAVTDRYYQAYSEDGGCEEGPTYWTVSPVTYFLYLEALFRMSDGKINRFGDGKFRRMCEYIVAPFCGEGEVVAFGDSDRHLKVRGGILRRMADRIGSRRLREFADVQAAAVTRNLSCYFGGLAGLYELFQGGGEKTEQQDYLLAYSGLEQLFLRRGDRFLAVKAGSNGENHGHLDAGQFVFRIGGRFLALDLGTVEYTKKTFSHERFEIPALNSMGHNPLRFNGIGQGNGKEFAARDFHWEGDHEKLTVTMELAGCYPKELGLISYRRTLSFDGRNLTVRDEYKAEKELVPVMTVFSEFDNPVLRSNAEVKCEEHRLTDSKLKAAWGECLTRVTLSGNPAKAGVVELTFGIEDN</sequence>
<dbReference type="Proteomes" id="UP000576225">
    <property type="component" value="Unassembled WGS sequence"/>
</dbReference>
<accession>A0A848AQM7</accession>
<dbReference type="GO" id="GO:0030313">
    <property type="term" value="C:cell envelope"/>
    <property type="evidence" value="ECO:0007669"/>
    <property type="project" value="UniProtKB-SubCell"/>
</dbReference>
<gene>
    <name evidence="3" type="ORF">HF882_02095</name>
</gene>
<organism evidence="3 4">
    <name type="scientific">Victivallis vadensis</name>
    <dbReference type="NCBI Taxonomy" id="172901"/>
    <lineage>
        <taxon>Bacteria</taxon>
        <taxon>Pseudomonadati</taxon>
        <taxon>Lentisphaerota</taxon>
        <taxon>Lentisphaeria</taxon>
        <taxon>Victivallales</taxon>
        <taxon>Victivallaceae</taxon>
        <taxon>Victivallis</taxon>
    </lineage>
</organism>
<reference evidence="3 4" key="1">
    <citation type="submission" date="2020-04" db="EMBL/GenBank/DDBJ databases">
        <authorList>
            <person name="Hitch T.C.A."/>
            <person name="Wylensek D."/>
            <person name="Clavel T."/>
        </authorList>
    </citation>
    <scope>NUCLEOTIDE SEQUENCE [LARGE SCALE GENOMIC DNA]</scope>
    <source>
        <strain evidence="3 4">COR2-253-APC-1A</strain>
    </source>
</reference>
<dbReference type="InterPro" id="IPR008929">
    <property type="entry name" value="Chondroitin_lyas"/>
</dbReference>
<dbReference type="InterPro" id="IPR012480">
    <property type="entry name" value="Hepar_II_III_C"/>
</dbReference>
<dbReference type="AlphaFoldDB" id="A0A848AQM7"/>
<dbReference type="Gene3D" id="1.50.10.100">
    <property type="entry name" value="Chondroitin AC/alginate lyase"/>
    <property type="match status" value="1"/>
</dbReference>
<dbReference type="GO" id="GO:0016829">
    <property type="term" value="F:lyase activity"/>
    <property type="evidence" value="ECO:0007669"/>
    <property type="project" value="InterPro"/>
</dbReference>
<feature type="domain" description="Heparinase II/III-like C-terminal" evidence="2">
    <location>
        <begin position="375"/>
        <end position="509"/>
    </location>
</feature>
<dbReference type="Pfam" id="PF07940">
    <property type="entry name" value="Hepar_II_III_C"/>
    <property type="match status" value="1"/>
</dbReference>
<dbReference type="RefSeq" id="WP_168961404.1">
    <property type="nucleotide sequence ID" value="NZ_JABAEW010000002.1"/>
</dbReference>
<comment type="subcellular location">
    <subcellularLocation>
        <location evidence="1">Cell envelope</location>
    </subcellularLocation>
</comment>
<dbReference type="SUPFAM" id="SSF48230">
    <property type="entry name" value="Chondroitin AC/alginate lyase"/>
    <property type="match status" value="1"/>
</dbReference>
<dbReference type="EMBL" id="JABAEW010000002">
    <property type="protein sequence ID" value="NMD85368.1"/>
    <property type="molecule type" value="Genomic_DNA"/>
</dbReference>
<protein>
    <recommendedName>
        <fullName evidence="2">Heparinase II/III-like C-terminal domain-containing protein</fullName>
    </recommendedName>
</protein>
<name>A0A848AQM7_9BACT</name>
<dbReference type="Gene3D" id="2.70.98.70">
    <property type="match status" value="1"/>
</dbReference>